<evidence type="ECO:0000259" key="8">
    <source>
        <dbReference type="Pfam" id="PF02668"/>
    </source>
</evidence>
<evidence type="ECO:0000256" key="2">
    <source>
        <dbReference type="ARBA" id="ARBA00001961"/>
    </source>
</evidence>
<evidence type="ECO:0000256" key="3">
    <source>
        <dbReference type="ARBA" id="ARBA00008654"/>
    </source>
</evidence>
<accession>A0A4P8EJT1</accession>
<dbReference type="Pfam" id="PF02668">
    <property type="entry name" value="TauD"/>
    <property type="match status" value="1"/>
</dbReference>
<evidence type="ECO:0000313" key="9">
    <source>
        <dbReference type="EMBL" id="QCO57306.1"/>
    </source>
</evidence>
<comment type="cofactor">
    <cofactor evidence="2">
        <name>L-ascorbate</name>
        <dbReference type="ChEBI" id="CHEBI:38290"/>
    </cofactor>
</comment>
<dbReference type="Gene3D" id="3.60.130.10">
    <property type="entry name" value="Clavaminate synthase-like"/>
    <property type="match status" value="1"/>
</dbReference>
<organism evidence="9 10">
    <name type="scientific">Pseudorhodobacter turbinis</name>
    <dbReference type="NCBI Taxonomy" id="2500533"/>
    <lineage>
        <taxon>Bacteria</taxon>
        <taxon>Pseudomonadati</taxon>
        <taxon>Pseudomonadota</taxon>
        <taxon>Alphaproteobacteria</taxon>
        <taxon>Rhodobacterales</taxon>
        <taxon>Paracoccaceae</taxon>
        <taxon>Pseudorhodobacter</taxon>
    </lineage>
</organism>
<dbReference type="PANTHER" id="PTHR10696:SF51">
    <property type="entry name" value="TRIMETHYLLYSINE DIOXYGENASE, MITOCHONDRIAL"/>
    <property type="match status" value="1"/>
</dbReference>
<dbReference type="GO" id="GO:0045329">
    <property type="term" value="P:carnitine biosynthetic process"/>
    <property type="evidence" value="ECO:0007669"/>
    <property type="project" value="TreeGrafter"/>
</dbReference>
<dbReference type="FunFam" id="3.60.130.10:FF:000001">
    <property type="entry name" value="Trimethyllysine dioxygenase, mitochondrial"/>
    <property type="match status" value="1"/>
</dbReference>
<dbReference type="AlphaFoldDB" id="A0A4P8EJT1"/>
<dbReference type="Proteomes" id="UP000298631">
    <property type="component" value="Plasmid unnamed1"/>
</dbReference>
<protein>
    <submittedName>
        <fullName evidence="9">Gamma-butyrobetaine dioxygenase</fullName>
    </submittedName>
</protein>
<keyword evidence="7" id="KW-0408">Iron</keyword>
<evidence type="ECO:0000256" key="4">
    <source>
        <dbReference type="ARBA" id="ARBA00022723"/>
    </source>
</evidence>
<comment type="cofactor">
    <cofactor evidence="1">
        <name>Fe(2+)</name>
        <dbReference type="ChEBI" id="CHEBI:29033"/>
    </cofactor>
</comment>
<dbReference type="InterPro" id="IPR050411">
    <property type="entry name" value="AlphaKG_dependent_hydroxylases"/>
</dbReference>
<evidence type="ECO:0000313" key="10">
    <source>
        <dbReference type="Proteomes" id="UP000298631"/>
    </source>
</evidence>
<keyword evidence="5 9" id="KW-0223">Dioxygenase</keyword>
<dbReference type="PANTHER" id="PTHR10696">
    <property type="entry name" value="GAMMA-BUTYROBETAINE HYDROXYLASE-RELATED"/>
    <property type="match status" value="1"/>
</dbReference>
<keyword evidence="4" id="KW-0479">Metal-binding</keyword>
<geneLocation type="plasmid" evidence="9 10">
    <name>unnamed1</name>
</geneLocation>
<dbReference type="OrthoDB" id="979809at2"/>
<dbReference type="InterPro" id="IPR003819">
    <property type="entry name" value="TauD/TfdA-like"/>
</dbReference>
<gene>
    <name evidence="9" type="ORF">EOK75_16310</name>
</gene>
<dbReference type="Gene3D" id="3.30.2020.30">
    <property type="match status" value="1"/>
</dbReference>
<name>A0A4P8EJT1_9RHOB</name>
<dbReference type="EMBL" id="CP039965">
    <property type="protein sequence ID" value="QCO57306.1"/>
    <property type="molecule type" value="Genomic_DNA"/>
</dbReference>
<dbReference type="GO" id="GO:0016706">
    <property type="term" value="F:2-oxoglutarate-dependent dioxygenase activity"/>
    <property type="evidence" value="ECO:0007669"/>
    <property type="project" value="UniProtKB-ARBA"/>
</dbReference>
<dbReference type="CDD" id="cd00250">
    <property type="entry name" value="CAS_like"/>
    <property type="match status" value="1"/>
</dbReference>
<comment type="similarity">
    <text evidence="3">Belongs to the gamma-BBH/TMLD family.</text>
</comment>
<proteinExistence type="inferred from homology"/>
<sequence>MMSVIVAPTGTHLTIASEHSTQRFHAIWLRDNAGDPETRSAANGQRLISLRDIPADTSISSAELKGQTLVVNFAPESKEVSYDLDWLAAHAYDGEEAQQRGWMPSKVETWGSGLMGNVPTGDFAELSQNDDALRQWLGLIGKFGFGKVVNGPIEDGALFKLVDLFGHVRETNYGRHFEVRTEVNPTNLAYTGLGLQAHTDNPYRDPVPTVQVLYCLESSAAGGENMVVDGFAAAQRLRDENEAYFNVLADHCARFEYAGEADVCLTSRRPMIELAPDGELIGVRFNNRSLAAVTDVPFDQMATYYAAYRRLGEIIDDTAMEVTFRLNPGEAFIVDNTRVLHARKGYSGEGTRWLQGCYADKDGLRSTYDALCRKPDLKAAE</sequence>
<feature type="domain" description="TauD/TfdA-like" evidence="8">
    <location>
        <begin position="120"/>
        <end position="358"/>
    </location>
</feature>
<dbReference type="RefSeq" id="WP_137195106.1">
    <property type="nucleotide sequence ID" value="NZ_CP039965.1"/>
</dbReference>
<dbReference type="SUPFAM" id="SSF51197">
    <property type="entry name" value="Clavaminate synthase-like"/>
    <property type="match status" value="1"/>
</dbReference>
<evidence type="ECO:0000256" key="6">
    <source>
        <dbReference type="ARBA" id="ARBA00023002"/>
    </source>
</evidence>
<dbReference type="InterPro" id="IPR038492">
    <property type="entry name" value="GBBH-like_N_sf"/>
</dbReference>
<dbReference type="InterPro" id="IPR042098">
    <property type="entry name" value="TauD-like_sf"/>
</dbReference>
<keyword evidence="9" id="KW-0614">Plasmid</keyword>
<dbReference type="GO" id="GO:0046872">
    <property type="term" value="F:metal ion binding"/>
    <property type="evidence" value="ECO:0007669"/>
    <property type="project" value="UniProtKB-KW"/>
</dbReference>
<evidence type="ECO:0000256" key="5">
    <source>
        <dbReference type="ARBA" id="ARBA00022964"/>
    </source>
</evidence>
<keyword evidence="10" id="KW-1185">Reference proteome</keyword>
<dbReference type="KEGG" id="pseb:EOK75_16310"/>
<keyword evidence="6" id="KW-0560">Oxidoreductase</keyword>
<evidence type="ECO:0000256" key="1">
    <source>
        <dbReference type="ARBA" id="ARBA00001954"/>
    </source>
</evidence>
<evidence type="ECO:0000256" key="7">
    <source>
        <dbReference type="ARBA" id="ARBA00023004"/>
    </source>
</evidence>
<reference evidence="9 10" key="1">
    <citation type="submission" date="2019-05" db="EMBL/GenBank/DDBJ databases">
        <title>Pseudorhodobacter turbinis sp. nov., isolated from the gut of the Korean turban shell.</title>
        <authorList>
            <person name="Jeong Y.-S."/>
            <person name="Kang W.-R."/>
            <person name="Bae J.-W."/>
        </authorList>
    </citation>
    <scope>NUCLEOTIDE SEQUENCE [LARGE SCALE GENOMIC DNA]</scope>
    <source>
        <strain evidence="9 10">S12M18</strain>
        <plasmid evidence="9 10">unnamed1</plasmid>
    </source>
</reference>